<gene>
    <name evidence="2" type="ORF">SAMN05421872_101120</name>
</gene>
<dbReference type="OrthoDB" id="121140at2"/>
<sequence length="318" mass="33248">MLGAAHKPGAIPLRPLGLGDVYDGAFKIIRYNPKATAGVAVLVTVVSTVLTLLTVAALLALGATFTRSTAFSGSSGDSLTDTYGGTAQFLSTTVLPMLLQSLGTLVVSGTVAHVVLAAATGRRMTIGQAWAATQGRRWRLVGLTLLLGLLTVLLVGAYAASWLLVDGLAARVLYGLVGGPLFVGLMWWFWIRVYYLPVPALMLEDVGVLGAIRRGHGLTRRAFWRTFGIALLTIVVTGVAASMLAVPFLILGEVAAAFVDGSAGVLAVEATTGLSTIVASAFVTPFTAAVATLQYVDLRMRKEAFDVELLGMAGIVER</sequence>
<evidence type="ECO:0000313" key="3">
    <source>
        <dbReference type="Proteomes" id="UP000199034"/>
    </source>
</evidence>
<keyword evidence="3" id="KW-1185">Reference proteome</keyword>
<feature type="transmembrane region" description="Helical" evidence="1">
    <location>
        <begin position="270"/>
        <end position="293"/>
    </location>
</feature>
<feature type="transmembrane region" description="Helical" evidence="1">
    <location>
        <begin position="172"/>
        <end position="191"/>
    </location>
</feature>
<keyword evidence="1" id="KW-1133">Transmembrane helix</keyword>
<dbReference type="EMBL" id="FMZM01000001">
    <property type="protein sequence ID" value="SDC03646.1"/>
    <property type="molecule type" value="Genomic_DNA"/>
</dbReference>
<feature type="transmembrane region" description="Helical" evidence="1">
    <location>
        <begin position="98"/>
        <end position="119"/>
    </location>
</feature>
<dbReference type="Proteomes" id="UP000199034">
    <property type="component" value="Unassembled WGS sequence"/>
</dbReference>
<keyword evidence="1" id="KW-0812">Transmembrane</keyword>
<feature type="transmembrane region" description="Helical" evidence="1">
    <location>
        <begin position="140"/>
        <end position="160"/>
    </location>
</feature>
<keyword evidence="1" id="KW-0472">Membrane</keyword>
<name>A0A1G6ID17_9ACTN</name>
<feature type="transmembrane region" description="Helical" evidence="1">
    <location>
        <begin position="222"/>
        <end position="250"/>
    </location>
</feature>
<feature type="transmembrane region" description="Helical" evidence="1">
    <location>
        <begin position="37"/>
        <end position="61"/>
    </location>
</feature>
<proteinExistence type="predicted"/>
<evidence type="ECO:0000256" key="1">
    <source>
        <dbReference type="SAM" id="Phobius"/>
    </source>
</evidence>
<evidence type="ECO:0000313" key="2">
    <source>
        <dbReference type="EMBL" id="SDC03646.1"/>
    </source>
</evidence>
<reference evidence="3" key="1">
    <citation type="submission" date="2016-10" db="EMBL/GenBank/DDBJ databases">
        <authorList>
            <person name="Varghese N."/>
            <person name="Submissions S."/>
        </authorList>
    </citation>
    <scope>NUCLEOTIDE SEQUENCE [LARGE SCALE GENOMIC DNA]</scope>
    <source>
        <strain evidence="3">CGMCC 4.6858</strain>
    </source>
</reference>
<dbReference type="AlphaFoldDB" id="A0A1G6ID17"/>
<dbReference type="STRING" id="1045774.SAMN05421872_101120"/>
<protein>
    <recommendedName>
        <fullName evidence="4">Membrane domain of glycerophosphoryl diester phosphodiesterase</fullName>
    </recommendedName>
</protein>
<accession>A0A1G6ID17</accession>
<evidence type="ECO:0008006" key="4">
    <source>
        <dbReference type="Google" id="ProtNLM"/>
    </source>
</evidence>
<organism evidence="2 3">
    <name type="scientific">Nocardioides lianchengensis</name>
    <dbReference type="NCBI Taxonomy" id="1045774"/>
    <lineage>
        <taxon>Bacteria</taxon>
        <taxon>Bacillati</taxon>
        <taxon>Actinomycetota</taxon>
        <taxon>Actinomycetes</taxon>
        <taxon>Propionibacteriales</taxon>
        <taxon>Nocardioidaceae</taxon>
        <taxon>Nocardioides</taxon>
    </lineage>
</organism>